<keyword evidence="6" id="KW-1185">Reference proteome</keyword>
<dbReference type="InterPro" id="IPR001647">
    <property type="entry name" value="HTH_TetR"/>
</dbReference>
<evidence type="ECO:0000256" key="2">
    <source>
        <dbReference type="ARBA" id="ARBA00023125"/>
    </source>
</evidence>
<organism evidence="5 6">
    <name type="scientific">Altericroceibacterium indicum</name>
    <dbReference type="NCBI Taxonomy" id="374177"/>
    <lineage>
        <taxon>Bacteria</taxon>
        <taxon>Pseudomonadati</taxon>
        <taxon>Pseudomonadota</taxon>
        <taxon>Alphaproteobacteria</taxon>
        <taxon>Sphingomonadales</taxon>
        <taxon>Erythrobacteraceae</taxon>
        <taxon>Altericroceibacterium</taxon>
    </lineage>
</organism>
<dbReference type="PANTHER" id="PTHR30055">
    <property type="entry name" value="HTH-TYPE TRANSCRIPTIONAL REGULATOR RUTR"/>
    <property type="match status" value="1"/>
</dbReference>
<dbReference type="PANTHER" id="PTHR30055:SF234">
    <property type="entry name" value="HTH-TYPE TRANSCRIPTIONAL REGULATOR BETI"/>
    <property type="match status" value="1"/>
</dbReference>
<keyword evidence="1" id="KW-0805">Transcription regulation</keyword>
<dbReference type="InterPro" id="IPR050109">
    <property type="entry name" value="HTH-type_TetR-like_transc_reg"/>
</dbReference>
<dbReference type="AlphaFoldDB" id="A0A845A6L2"/>
<gene>
    <name evidence="5" type="ORF">GRI39_01250</name>
</gene>
<evidence type="ECO:0000313" key="6">
    <source>
        <dbReference type="Proteomes" id="UP000460561"/>
    </source>
</evidence>
<evidence type="ECO:0000256" key="1">
    <source>
        <dbReference type="ARBA" id="ARBA00023015"/>
    </source>
</evidence>
<evidence type="ECO:0000313" key="5">
    <source>
        <dbReference type="EMBL" id="MXP24671.1"/>
    </source>
</evidence>
<dbReference type="Gene3D" id="1.10.357.10">
    <property type="entry name" value="Tetracycline Repressor, domain 2"/>
    <property type="match status" value="1"/>
</dbReference>
<dbReference type="Pfam" id="PF00440">
    <property type="entry name" value="TetR_N"/>
    <property type="match status" value="1"/>
</dbReference>
<feature type="domain" description="HTH tetR-type" evidence="4">
    <location>
        <begin position="23"/>
        <end position="67"/>
    </location>
</feature>
<sequence length="224" mass="25474">MSSKRLKGPDTEPQPATRERLILEAERLFGERGIDGVTMRMICEAAGQKFAGSVQYHFGDLEGLLYAVFEYREERLQPQRRAILDEARTHGLTGDLRQLLRAVFEPNYRMFADEGHISYMRCHAAYLTTHRPRGVEHPVDRASPTTVALREAMDLLDRRLAVLGPSLPTRRLECVGTMFLLGMVEYAADPSRYAMSVERWYEELLDMMVQAISVLPRVTGDAQA</sequence>
<protein>
    <submittedName>
        <fullName evidence="5">TetR family transcriptional regulator</fullName>
    </submittedName>
</protein>
<dbReference type="InterPro" id="IPR009057">
    <property type="entry name" value="Homeodomain-like_sf"/>
</dbReference>
<comment type="caution">
    <text evidence="5">The sequence shown here is derived from an EMBL/GenBank/DDBJ whole genome shotgun (WGS) entry which is preliminary data.</text>
</comment>
<dbReference type="EMBL" id="WTYQ01000001">
    <property type="protein sequence ID" value="MXP24671.1"/>
    <property type="molecule type" value="Genomic_DNA"/>
</dbReference>
<dbReference type="OrthoDB" id="2356263at2"/>
<evidence type="ECO:0000259" key="4">
    <source>
        <dbReference type="Pfam" id="PF00440"/>
    </source>
</evidence>
<reference evidence="5 6" key="1">
    <citation type="submission" date="2019-12" db="EMBL/GenBank/DDBJ databases">
        <title>Genomic-based taxomic classification of the family Erythrobacteraceae.</title>
        <authorList>
            <person name="Xu L."/>
        </authorList>
    </citation>
    <scope>NUCLEOTIDE SEQUENCE [LARGE SCALE GENOMIC DNA]</scope>
    <source>
        <strain evidence="5 6">DSM 18604</strain>
    </source>
</reference>
<accession>A0A845A6L2</accession>
<keyword evidence="2" id="KW-0238">DNA-binding</keyword>
<keyword evidence="3" id="KW-0804">Transcription</keyword>
<dbReference type="Proteomes" id="UP000460561">
    <property type="component" value="Unassembled WGS sequence"/>
</dbReference>
<evidence type="ECO:0000256" key="3">
    <source>
        <dbReference type="ARBA" id="ARBA00023163"/>
    </source>
</evidence>
<name>A0A845A6L2_9SPHN</name>
<dbReference type="GO" id="GO:0000976">
    <property type="term" value="F:transcription cis-regulatory region binding"/>
    <property type="evidence" value="ECO:0007669"/>
    <property type="project" value="TreeGrafter"/>
</dbReference>
<dbReference type="SUPFAM" id="SSF46689">
    <property type="entry name" value="Homeodomain-like"/>
    <property type="match status" value="1"/>
</dbReference>
<proteinExistence type="predicted"/>
<dbReference type="GO" id="GO:0003700">
    <property type="term" value="F:DNA-binding transcription factor activity"/>
    <property type="evidence" value="ECO:0007669"/>
    <property type="project" value="TreeGrafter"/>
</dbReference>